<dbReference type="STRING" id="1164594.SAMN05216204_10645"/>
<evidence type="ECO:0000256" key="5">
    <source>
        <dbReference type="ARBA" id="ARBA00023002"/>
    </source>
</evidence>
<proteinExistence type="inferred from homology"/>
<dbReference type="InterPro" id="IPR009075">
    <property type="entry name" value="AcylCo_DH/oxidase_C"/>
</dbReference>
<evidence type="ECO:0000259" key="6">
    <source>
        <dbReference type="Pfam" id="PF00441"/>
    </source>
</evidence>
<dbReference type="InterPro" id="IPR037069">
    <property type="entry name" value="AcylCoA_DH/ox_N_sf"/>
</dbReference>
<protein>
    <submittedName>
        <fullName evidence="7">Acyl-CoA dehydrogenase</fullName>
    </submittedName>
</protein>
<sequence length="351" mass="35892">MRQLFDSTVERLFADLASPAAVLACEDGSWPHAMWAAVEESGFPLALAPEALGGAGAGWGDVCGVVRLAGRHNLPLPLPEAMLANWLLGAAGLVPAAGAVSIAATGSLRLLGGVVSGEAADVPWGASVPFVVAVTGGAEPAVVLLPTEAAQRRDSANTASEPRATLLFHDVAPVAQAPLPTGWPADVLLLGGAMVRAAQIAGALEAVLDMATGYASERVQFGKPIASFQAIQQQVAVLAEHAAASVMAAEAAFASAESRIVRLQAIAAKICASEAAGIGASVAHAVHGAIGFTHEHALHLSTRRLWSWRSEFGSATAWSQRLGRAVCAAGPAGFWPGVTDGRFDTLMEQRA</sequence>
<dbReference type="Gene3D" id="1.20.140.10">
    <property type="entry name" value="Butyryl-CoA Dehydrogenase, subunit A, domain 3"/>
    <property type="match status" value="1"/>
</dbReference>
<evidence type="ECO:0000256" key="3">
    <source>
        <dbReference type="ARBA" id="ARBA00022630"/>
    </source>
</evidence>
<evidence type="ECO:0000256" key="1">
    <source>
        <dbReference type="ARBA" id="ARBA00001974"/>
    </source>
</evidence>
<reference evidence="8" key="1">
    <citation type="submission" date="2016-10" db="EMBL/GenBank/DDBJ databases">
        <authorList>
            <person name="Varghese N."/>
            <person name="Submissions S."/>
        </authorList>
    </citation>
    <scope>NUCLEOTIDE SEQUENCE [LARGE SCALE GENOMIC DNA]</scope>
    <source>
        <strain evidence="8">CGMCC 1.12041</strain>
    </source>
</reference>
<organism evidence="7 8">
    <name type="scientific">Massilia yuzhufengensis</name>
    <dbReference type="NCBI Taxonomy" id="1164594"/>
    <lineage>
        <taxon>Bacteria</taxon>
        <taxon>Pseudomonadati</taxon>
        <taxon>Pseudomonadota</taxon>
        <taxon>Betaproteobacteria</taxon>
        <taxon>Burkholderiales</taxon>
        <taxon>Oxalobacteraceae</taxon>
        <taxon>Telluria group</taxon>
        <taxon>Massilia</taxon>
    </lineage>
</organism>
<dbReference type="PANTHER" id="PTHR43884:SF20">
    <property type="entry name" value="ACYL-COA DEHYDROGENASE FADE28"/>
    <property type="match status" value="1"/>
</dbReference>
<keyword evidence="4" id="KW-0274">FAD</keyword>
<keyword evidence="5" id="KW-0560">Oxidoreductase</keyword>
<dbReference type="PANTHER" id="PTHR43884">
    <property type="entry name" value="ACYL-COA DEHYDROGENASE"/>
    <property type="match status" value="1"/>
</dbReference>
<evidence type="ECO:0000313" key="7">
    <source>
        <dbReference type="EMBL" id="SFC41999.1"/>
    </source>
</evidence>
<gene>
    <name evidence="7" type="ORF">SAMN05216204_10645</name>
</gene>
<dbReference type="SUPFAM" id="SSF47203">
    <property type="entry name" value="Acyl-CoA dehydrogenase C-terminal domain-like"/>
    <property type="match status" value="1"/>
</dbReference>
<dbReference type="OrthoDB" id="2450120at2"/>
<dbReference type="GO" id="GO:0050660">
    <property type="term" value="F:flavin adenine dinucleotide binding"/>
    <property type="evidence" value="ECO:0007669"/>
    <property type="project" value="InterPro"/>
</dbReference>
<dbReference type="Proteomes" id="UP000198639">
    <property type="component" value="Unassembled WGS sequence"/>
</dbReference>
<dbReference type="RefSeq" id="WP_091873118.1">
    <property type="nucleotide sequence ID" value="NZ_FOLD01000006.1"/>
</dbReference>
<keyword evidence="8" id="KW-1185">Reference proteome</keyword>
<feature type="domain" description="Acyl-CoA dehydrogenase/oxidase C-terminal" evidence="6">
    <location>
        <begin position="192"/>
        <end position="303"/>
    </location>
</feature>
<evidence type="ECO:0000256" key="2">
    <source>
        <dbReference type="ARBA" id="ARBA00009347"/>
    </source>
</evidence>
<keyword evidence="3" id="KW-0285">Flavoprotein</keyword>
<dbReference type="GO" id="GO:0003995">
    <property type="term" value="F:acyl-CoA dehydrogenase activity"/>
    <property type="evidence" value="ECO:0007669"/>
    <property type="project" value="TreeGrafter"/>
</dbReference>
<evidence type="ECO:0000313" key="8">
    <source>
        <dbReference type="Proteomes" id="UP000198639"/>
    </source>
</evidence>
<dbReference type="Pfam" id="PF00441">
    <property type="entry name" value="Acyl-CoA_dh_1"/>
    <property type="match status" value="1"/>
</dbReference>
<evidence type="ECO:0000256" key="4">
    <source>
        <dbReference type="ARBA" id="ARBA00022827"/>
    </source>
</evidence>
<comment type="similarity">
    <text evidence="2">Belongs to the acyl-CoA dehydrogenase family.</text>
</comment>
<dbReference type="InterPro" id="IPR009100">
    <property type="entry name" value="AcylCoA_DH/oxidase_NM_dom_sf"/>
</dbReference>
<dbReference type="SUPFAM" id="SSF56645">
    <property type="entry name" value="Acyl-CoA dehydrogenase NM domain-like"/>
    <property type="match status" value="1"/>
</dbReference>
<dbReference type="AlphaFoldDB" id="A0A1I1J083"/>
<dbReference type="InterPro" id="IPR036250">
    <property type="entry name" value="AcylCo_DH-like_C"/>
</dbReference>
<comment type="cofactor">
    <cofactor evidence="1">
        <name>FAD</name>
        <dbReference type="ChEBI" id="CHEBI:57692"/>
    </cofactor>
</comment>
<dbReference type="Gene3D" id="1.10.540.10">
    <property type="entry name" value="Acyl-CoA dehydrogenase/oxidase, N-terminal domain"/>
    <property type="match status" value="1"/>
</dbReference>
<dbReference type="EMBL" id="FOLD01000006">
    <property type="protein sequence ID" value="SFC41999.1"/>
    <property type="molecule type" value="Genomic_DNA"/>
</dbReference>
<accession>A0A1I1J083</accession>
<name>A0A1I1J083_9BURK</name>